<feature type="region of interest" description="Disordered" evidence="1">
    <location>
        <begin position="1"/>
        <end position="40"/>
    </location>
</feature>
<proteinExistence type="predicted"/>
<reference evidence="2 3" key="1">
    <citation type="submission" date="2018-08" db="EMBL/GenBank/DDBJ databases">
        <title>Genome and evolution of the arbuscular mycorrhizal fungus Diversispora epigaea (formerly Glomus versiforme) and its bacterial endosymbionts.</title>
        <authorList>
            <person name="Sun X."/>
            <person name="Fei Z."/>
            <person name="Harrison M."/>
        </authorList>
    </citation>
    <scope>NUCLEOTIDE SEQUENCE [LARGE SCALE GENOMIC DNA]</scope>
    <source>
        <strain evidence="2 3">IT104</strain>
    </source>
</reference>
<sequence>MQENDNFEKEDDDQMDEYTKNTRNDLIEKRVNKNPRDYRRPNSITRIENLSYTFKFTTGFSSPYSSFSFNEHSKNCEKSFMISEAESNTSNESNMQLRPKLHVENSPLFSIITM</sequence>
<gene>
    <name evidence="2" type="ORF">Glove_396g51</name>
</gene>
<dbReference type="AlphaFoldDB" id="A0A397H2B2"/>
<comment type="caution">
    <text evidence="2">The sequence shown here is derived from an EMBL/GenBank/DDBJ whole genome shotgun (WGS) entry which is preliminary data.</text>
</comment>
<feature type="compositionally biased region" description="Basic and acidic residues" evidence="1">
    <location>
        <begin position="17"/>
        <end position="40"/>
    </location>
</feature>
<name>A0A397H2B2_9GLOM</name>
<dbReference type="EMBL" id="PQFF01000353">
    <property type="protein sequence ID" value="RHZ56829.1"/>
    <property type="molecule type" value="Genomic_DNA"/>
</dbReference>
<organism evidence="2 3">
    <name type="scientific">Diversispora epigaea</name>
    <dbReference type="NCBI Taxonomy" id="1348612"/>
    <lineage>
        <taxon>Eukaryota</taxon>
        <taxon>Fungi</taxon>
        <taxon>Fungi incertae sedis</taxon>
        <taxon>Mucoromycota</taxon>
        <taxon>Glomeromycotina</taxon>
        <taxon>Glomeromycetes</taxon>
        <taxon>Diversisporales</taxon>
        <taxon>Diversisporaceae</taxon>
        <taxon>Diversispora</taxon>
    </lineage>
</organism>
<evidence type="ECO:0000313" key="3">
    <source>
        <dbReference type="Proteomes" id="UP000266861"/>
    </source>
</evidence>
<accession>A0A397H2B2</accession>
<evidence type="ECO:0000313" key="2">
    <source>
        <dbReference type="EMBL" id="RHZ56829.1"/>
    </source>
</evidence>
<evidence type="ECO:0000256" key="1">
    <source>
        <dbReference type="SAM" id="MobiDB-lite"/>
    </source>
</evidence>
<protein>
    <submittedName>
        <fullName evidence="2">Uncharacterized protein</fullName>
    </submittedName>
</protein>
<dbReference type="Proteomes" id="UP000266861">
    <property type="component" value="Unassembled WGS sequence"/>
</dbReference>
<keyword evidence="3" id="KW-1185">Reference proteome</keyword>